<dbReference type="SUPFAM" id="SSF51735">
    <property type="entry name" value="NAD(P)-binding Rossmann-fold domains"/>
    <property type="match status" value="1"/>
</dbReference>
<dbReference type="InterPro" id="IPR036291">
    <property type="entry name" value="NAD(P)-bd_dom_sf"/>
</dbReference>
<gene>
    <name evidence="4" type="primary">xdhC</name>
    <name evidence="4" type="ORF">EF096_06735</name>
</gene>
<dbReference type="Pfam" id="PF13478">
    <property type="entry name" value="XdhC_C"/>
    <property type="match status" value="1"/>
</dbReference>
<protein>
    <submittedName>
        <fullName evidence="4">Xanthine dehydrogenase accessory protein XdhC</fullName>
    </submittedName>
</protein>
<dbReference type="RefSeq" id="WP_123888858.1">
    <property type="nucleotide sequence ID" value="NZ_RKKU01000005.1"/>
</dbReference>
<evidence type="ECO:0000256" key="1">
    <source>
        <dbReference type="SAM" id="MobiDB-lite"/>
    </source>
</evidence>
<evidence type="ECO:0000259" key="2">
    <source>
        <dbReference type="Pfam" id="PF02625"/>
    </source>
</evidence>
<dbReference type="InterPro" id="IPR052698">
    <property type="entry name" value="MoCofactor_Util/Proc"/>
</dbReference>
<dbReference type="InterPro" id="IPR014308">
    <property type="entry name" value="Xanthine_DH_XdhC"/>
</dbReference>
<dbReference type="InterPro" id="IPR003777">
    <property type="entry name" value="XdhC_CoxI"/>
</dbReference>
<dbReference type="PANTHER" id="PTHR30388:SF6">
    <property type="entry name" value="XANTHINE DEHYDROGENASE SUBUNIT A-RELATED"/>
    <property type="match status" value="1"/>
</dbReference>
<dbReference type="NCBIfam" id="TIGR02964">
    <property type="entry name" value="xanthine_xdhC"/>
    <property type="match status" value="1"/>
</dbReference>
<evidence type="ECO:0000259" key="3">
    <source>
        <dbReference type="Pfam" id="PF13478"/>
    </source>
</evidence>
<dbReference type="PANTHER" id="PTHR30388">
    <property type="entry name" value="ALDEHYDE OXIDOREDUCTASE MOLYBDENUM COFACTOR ASSEMBLY PROTEIN"/>
    <property type="match status" value="1"/>
</dbReference>
<evidence type="ECO:0000313" key="4">
    <source>
        <dbReference type="EMBL" id="ROZ86424.1"/>
    </source>
</evidence>
<feature type="domain" description="XdhC- CoxI" evidence="2">
    <location>
        <begin position="16"/>
        <end position="78"/>
    </location>
</feature>
<sequence length="299" mass="32391">MDKRMRWFEAVADCEQRGEPYVLVTIAGVAGSVPREPSSKMVVTGEQTYDTIGGGHLEYLVTARAREQLAASRFETQLEHFPLGASLGQCCGGSVSVLLEGQRGSDARLVVFGAGHVARALMSIMGQLPWQVTWVDSRADSFPAELPANVRRYHTDDPVADVAELCGDAHVLILTHNHQLDYDLCRALLNADAACSVGLIGSQTKADRFRQRLSHRGYSEAQIDGIRCPVGRSDVPGKRPMEVAVSISAELLSLAADEAPRSRRRGVSWPALRDLMKQGEAVAATEPCAENTTPPVEAK</sequence>
<proteinExistence type="predicted"/>
<feature type="domain" description="XdhC Rossmann" evidence="3">
    <location>
        <begin position="109"/>
        <end position="251"/>
    </location>
</feature>
<comment type="caution">
    <text evidence="4">The sequence shown here is derived from an EMBL/GenBank/DDBJ whole genome shotgun (WGS) entry which is preliminary data.</text>
</comment>
<feature type="compositionally biased region" description="Polar residues" evidence="1">
    <location>
        <begin position="290"/>
        <end position="299"/>
    </location>
</feature>
<dbReference type="Proteomes" id="UP000275199">
    <property type="component" value="Unassembled WGS sequence"/>
</dbReference>
<dbReference type="EMBL" id="RKKU01000005">
    <property type="protein sequence ID" value="ROZ86424.1"/>
    <property type="molecule type" value="Genomic_DNA"/>
</dbReference>
<dbReference type="Gene3D" id="3.40.50.720">
    <property type="entry name" value="NAD(P)-binding Rossmann-like Domain"/>
    <property type="match status" value="1"/>
</dbReference>
<name>A0ABX9XJV0_9PSED</name>
<dbReference type="InterPro" id="IPR027051">
    <property type="entry name" value="XdhC_Rossmann_dom"/>
</dbReference>
<feature type="region of interest" description="Disordered" evidence="1">
    <location>
        <begin position="280"/>
        <end position="299"/>
    </location>
</feature>
<keyword evidence="5" id="KW-1185">Reference proteome</keyword>
<accession>A0ABX9XJV0</accession>
<reference evidence="4 5" key="1">
    <citation type="submission" date="2018-11" db="EMBL/GenBank/DDBJ databases">
        <authorList>
            <person name="Jang G.I."/>
            <person name="Hwang C.Y."/>
        </authorList>
    </citation>
    <scope>NUCLEOTIDE SEQUENCE [LARGE SCALE GENOMIC DNA]</scope>
    <source>
        <strain evidence="4 5">SSM26</strain>
    </source>
</reference>
<organism evidence="4 5">
    <name type="scientific">Pseudomonas neustonica</name>
    <dbReference type="NCBI Taxonomy" id="2487346"/>
    <lineage>
        <taxon>Bacteria</taxon>
        <taxon>Pseudomonadati</taxon>
        <taxon>Pseudomonadota</taxon>
        <taxon>Gammaproteobacteria</taxon>
        <taxon>Pseudomonadales</taxon>
        <taxon>Pseudomonadaceae</taxon>
        <taxon>Pseudomonas</taxon>
    </lineage>
</organism>
<dbReference type="Pfam" id="PF02625">
    <property type="entry name" value="XdhC_CoxI"/>
    <property type="match status" value="1"/>
</dbReference>
<evidence type="ECO:0000313" key="5">
    <source>
        <dbReference type="Proteomes" id="UP000275199"/>
    </source>
</evidence>